<reference evidence="6 7" key="1">
    <citation type="submission" date="2019-08" db="EMBL/GenBank/DDBJ databases">
        <title>In-depth cultivation of the pig gut microbiome towards novel bacterial diversity and tailored functional studies.</title>
        <authorList>
            <person name="Wylensek D."/>
            <person name="Hitch T.C.A."/>
            <person name="Clavel T."/>
        </authorList>
    </citation>
    <scope>NUCLEOTIDE SEQUENCE [LARGE SCALE GENOMIC DNA]</scope>
    <source>
        <strain evidence="6 7">WB03_NA08</strain>
    </source>
</reference>
<evidence type="ECO:0000313" key="7">
    <source>
        <dbReference type="Proteomes" id="UP000470875"/>
    </source>
</evidence>
<evidence type="ECO:0000313" key="6">
    <source>
        <dbReference type="EMBL" id="MSS84259.1"/>
    </source>
</evidence>
<dbReference type="Proteomes" id="UP000470875">
    <property type="component" value="Unassembled WGS sequence"/>
</dbReference>
<organism evidence="6 7">
    <name type="scientific">Scrofimicrobium canadense</name>
    <dbReference type="NCBI Taxonomy" id="2652290"/>
    <lineage>
        <taxon>Bacteria</taxon>
        <taxon>Bacillati</taxon>
        <taxon>Actinomycetota</taxon>
        <taxon>Actinomycetes</taxon>
        <taxon>Actinomycetales</taxon>
        <taxon>Actinomycetaceae</taxon>
        <taxon>Scrofimicrobium</taxon>
    </lineage>
</organism>
<keyword evidence="7" id="KW-1185">Reference proteome</keyword>
<dbReference type="InterPro" id="IPR018253">
    <property type="entry name" value="DnaJ_domain_CS"/>
</dbReference>
<dbReference type="InterPro" id="IPR036869">
    <property type="entry name" value="J_dom_sf"/>
</dbReference>
<dbReference type="PROSITE" id="PS00636">
    <property type="entry name" value="DNAJ_1"/>
    <property type="match status" value="1"/>
</dbReference>
<feature type="region of interest" description="Disordered" evidence="4">
    <location>
        <begin position="142"/>
        <end position="162"/>
    </location>
</feature>
<dbReference type="PANTHER" id="PTHR43096">
    <property type="entry name" value="DNAJ HOMOLOG 1, MITOCHONDRIAL-RELATED"/>
    <property type="match status" value="1"/>
</dbReference>
<dbReference type="GO" id="GO:0042026">
    <property type="term" value="P:protein refolding"/>
    <property type="evidence" value="ECO:0007669"/>
    <property type="project" value="TreeGrafter"/>
</dbReference>
<gene>
    <name evidence="6" type="ORF">FYJ24_05650</name>
</gene>
<dbReference type="RefSeq" id="WP_154544447.1">
    <property type="nucleotide sequence ID" value="NZ_VULO01000006.1"/>
</dbReference>
<feature type="domain" description="J" evidence="5">
    <location>
        <begin position="10"/>
        <end position="75"/>
    </location>
</feature>
<dbReference type="InterPro" id="IPR002939">
    <property type="entry name" value="DnaJ_C"/>
</dbReference>
<dbReference type="Gene3D" id="1.10.287.110">
    <property type="entry name" value="DnaJ domain"/>
    <property type="match status" value="1"/>
</dbReference>
<evidence type="ECO:0000256" key="4">
    <source>
        <dbReference type="SAM" id="MobiDB-lite"/>
    </source>
</evidence>
<name>A0A6N7VR83_9ACTO</name>
<accession>A0A6N7VR83</accession>
<comment type="caution">
    <text evidence="6">The sequence shown here is derived from an EMBL/GenBank/DDBJ whole genome shotgun (WGS) entry which is preliminary data.</text>
</comment>
<evidence type="ECO:0000256" key="3">
    <source>
        <dbReference type="ARBA" id="ARBA00023186"/>
    </source>
</evidence>
<sequence length="328" mass="34552">MGEQEWFDQDFYKTLGVSKDADQKEIKKAYRKLARKWHPDQNPGDAKAEERFKKISEAFSVLSDPEQRERYDAIRQMAAGGARFTPGPGGAPGGFEDMYGGMFGGGAPGGTYYQSTGGGAGGFEDILSGLFGGGGFGGGNSGFGRGGFSSQPQPQRGDDLRASTRISFKDAYLGTTMKVSIGGKPVTVRIPAGVRDGQKIKLRGKGQPGVAGGPAGDLVVEVEVEKSSTYSVEGANLRIKLPISFPEAVLGAQVAVPLPDGKTVTMKVPAGSSSGRVLRLGGRGLKKGGKAGDILVELQIVVPPHEDEAYKELARKVREAQGDWSPRG</sequence>
<evidence type="ECO:0000256" key="2">
    <source>
        <dbReference type="ARBA" id="ARBA00023016"/>
    </source>
</evidence>
<dbReference type="PRINTS" id="PR00625">
    <property type="entry name" value="JDOMAIN"/>
</dbReference>
<dbReference type="CDD" id="cd10747">
    <property type="entry name" value="DnaJ_C"/>
    <property type="match status" value="1"/>
</dbReference>
<dbReference type="Gene3D" id="2.60.260.20">
    <property type="entry name" value="Urease metallochaperone UreE, N-terminal domain"/>
    <property type="match status" value="2"/>
</dbReference>
<dbReference type="SUPFAM" id="SSF49493">
    <property type="entry name" value="HSP40/DnaJ peptide-binding domain"/>
    <property type="match status" value="2"/>
</dbReference>
<dbReference type="CDD" id="cd06257">
    <property type="entry name" value="DnaJ"/>
    <property type="match status" value="1"/>
</dbReference>
<evidence type="ECO:0000256" key="1">
    <source>
        <dbReference type="ARBA" id="ARBA00022705"/>
    </source>
</evidence>
<protein>
    <submittedName>
        <fullName evidence="6">J domain-containing protein</fullName>
    </submittedName>
</protein>
<dbReference type="GO" id="GO:0051082">
    <property type="term" value="F:unfolded protein binding"/>
    <property type="evidence" value="ECO:0007669"/>
    <property type="project" value="InterPro"/>
</dbReference>
<dbReference type="InterPro" id="IPR001623">
    <property type="entry name" value="DnaJ_domain"/>
</dbReference>
<proteinExistence type="predicted"/>
<dbReference type="AlphaFoldDB" id="A0A6N7VR83"/>
<dbReference type="SMART" id="SM00271">
    <property type="entry name" value="DnaJ"/>
    <property type="match status" value="1"/>
</dbReference>
<keyword evidence="2" id="KW-0346">Stress response</keyword>
<keyword evidence="1" id="KW-0235">DNA replication</keyword>
<dbReference type="Pfam" id="PF00226">
    <property type="entry name" value="DnaJ"/>
    <property type="match status" value="1"/>
</dbReference>
<dbReference type="PROSITE" id="PS50076">
    <property type="entry name" value="DNAJ_2"/>
    <property type="match status" value="1"/>
</dbReference>
<evidence type="ECO:0000259" key="5">
    <source>
        <dbReference type="PROSITE" id="PS50076"/>
    </source>
</evidence>
<dbReference type="SUPFAM" id="SSF46565">
    <property type="entry name" value="Chaperone J-domain"/>
    <property type="match status" value="1"/>
</dbReference>
<dbReference type="PANTHER" id="PTHR43096:SF54">
    <property type="entry name" value="CHAPERONE PROTEIN DNAJ 1"/>
    <property type="match status" value="1"/>
</dbReference>
<dbReference type="GO" id="GO:0005737">
    <property type="term" value="C:cytoplasm"/>
    <property type="evidence" value="ECO:0007669"/>
    <property type="project" value="TreeGrafter"/>
</dbReference>
<keyword evidence="3" id="KW-0143">Chaperone</keyword>
<dbReference type="EMBL" id="VULO01000006">
    <property type="protein sequence ID" value="MSS84259.1"/>
    <property type="molecule type" value="Genomic_DNA"/>
</dbReference>
<dbReference type="Pfam" id="PF01556">
    <property type="entry name" value="DnaJ_C"/>
    <property type="match status" value="1"/>
</dbReference>
<dbReference type="InterPro" id="IPR008971">
    <property type="entry name" value="HSP40/DnaJ_pept-bd"/>
</dbReference>